<evidence type="ECO:0000313" key="9">
    <source>
        <dbReference type="EMBL" id="MFA9949880.1"/>
    </source>
</evidence>
<evidence type="ECO:0000256" key="1">
    <source>
        <dbReference type="ARBA" id="ARBA00000847"/>
    </source>
</evidence>
<dbReference type="GO" id="GO:0016787">
    <property type="term" value="F:hydrolase activity"/>
    <property type="evidence" value="ECO:0007669"/>
    <property type="project" value="UniProtKB-KW"/>
</dbReference>
<dbReference type="Pfam" id="PF00293">
    <property type="entry name" value="NUDIX"/>
    <property type="match status" value="1"/>
</dbReference>
<dbReference type="InterPro" id="IPR000086">
    <property type="entry name" value="NUDIX_hydrolase_dom"/>
</dbReference>
<comment type="catalytic activity">
    <reaction evidence="1">
        <text>GDP-alpha-D-mannose + H2O = alpha-D-mannose 1-phosphate + GMP + 2 H(+)</text>
        <dbReference type="Rhea" id="RHEA:27978"/>
        <dbReference type="ChEBI" id="CHEBI:15377"/>
        <dbReference type="ChEBI" id="CHEBI:15378"/>
        <dbReference type="ChEBI" id="CHEBI:57527"/>
        <dbReference type="ChEBI" id="CHEBI:58115"/>
        <dbReference type="ChEBI" id="CHEBI:58409"/>
    </reaction>
</comment>
<feature type="domain" description="Nudix hydrolase" evidence="8">
    <location>
        <begin position="48"/>
        <end position="181"/>
    </location>
</feature>
<evidence type="ECO:0000256" key="3">
    <source>
        <dbReference type="ARBA" id="ARBA00007275"/>
    </source>
</evidence>
<organism evidence="9 10">
    <name type="scientific">Dentiradicibacter hellwigii</name>
    <dbReference type="NCBI Taxonomy" id="3149053"/>
    <lineage>
        <taxon>Bacteria</taxon>
        <taxon>Pseudomonadati</taxon>
        <taxon>Pseudomonadota</taxon>
        <taxon>Betaproteobacteria</taxon>
        <taxon>Rhodocyclales</taxon>
        <taxon>Rhodocyclaceae</taxon>
        <taxon>Dentiradicibacter</taxon>
    </lineage>
</organism>
<dbReference type="RefSeq" id="WP_418890978.1">
    <property type="nucleotide sequence ID" value="NZ_JBEUWX010000002.1"/>
</dbReference>
<evidence type="ECO:0000256" key="5">
    <source>
        <dbReference type="ARBA" id="ARBA00022801"/>
    </source>
</evidence>
<evidence type="ECO:0000256" key="4">
    <source>
        <dbReference type="ARBA" id="ARBA00016377"/>
    </source>
</evidence>
<comment type="similarity">
    <text evidence="3">Belongs to the Nudix hydrolase family. NudK subfamily.</text>
</comment>
<dbReference type="PROSITE" id="PS51462">
    <property type="entry name" value="NUDIX"/>
    <property type="match status" value="1"/>
</dbReference>
<evidence type="ECO:0000313" key="10">
    <source>
        <dbReference type="Proteomes" id="UP001574673"/>
    </source>
</evidence>
<evidence type="ECO:0000259" key="8">
    <source>
        <dbReference type="PROSITE" id="PS51462"/>
    </source>
</evidence>
<gene>
    <name evidence="9" type="ORF">ABCS64_06015</name>
</gene>
<dbReference type="PANTHER" id="PTHR11839:SF18">
    <property type="entry name" value="NUDIX HYDROLASE DOMAIN-CONTAINING PROTEIN"/>
    <property type="match status" value="1"/>
</dbReference>
<protein>
    <recommendedName>
        <fullName evidence="4">GDP-mannose pyrophosphatase</fullName>
    </recommendedName>
    <alternativeName>
        <fullName evidence="6">GDP-mannose hydrolase</fullName>
    </alternativeName>
    <alternativeName>
        <fullName evidence="7">GDPMK</fullName>
    </alternativeName>
</protein>
<accession>A0ABV4UF80</accession>
<dbReference type="PANTHER" id="PTHR11839">
    <property type="entry name" value="UDP/ADP-SUGAR PYROPHOSPHATASE"/>
    <property type="match status" value="1"/>
</dbReference>
<dbReference type="Gene3D" id="3.90.79.10">
    <property type="entry name" value="Nucleoside Triphosphate Pyrophosphohydrolase"/>
    <property type="match status" value="1"/>
</dbReference>
<dbReference type="InterPro" id="IPR015797">
    <property type="entry name" value="NUDIX_hydrolase-like_dom_sf"/>
</dbReference>
<dbReference type="EMBL" id="JBEUWX010000002">
    <property type="protein sequence ID" value="MFA9949880.1"/>
    <property type="molecule type" value="Genomic_DNA"/>
</dbReference>
<dbReference type="Proteomes" id="UP001574673">
    <property type="component" value="Unassembled WGS sequence"/>
</dbReference>
<comment type="cofactor">
    <cofactor evidence="2">
        <name>Mg(2+)</name>
        <dbReference type="ChEBI" id="CHEBI:18420"/>
    </cofactor>
</comment>
<evidence type="ECO:0000256" key="6">
    <source>
        <dbReference type="ARBA" id="ARBA00032162"/>
    </source>
</evidence>
<sequence length="193" mass="22180">MNNHLVSRTDEKHLIEVELESTQAYHGHLLDVRVDRVRQPDGREATREYIRHQGAVVVVPILDNGELVFERQFRYPLRRVFLEFPAGKIEAGEDVLMTGQRELLEETGYMASDWRHLGVLHPCIGYSDERIEIFSARGLQRTPEGQRLDEGEFVELLTLSLDTALEAVRHGEITDGKTIAALFWAEKIMRSGW</sequence>
<comment type="caution">
    <text evidence="9">The sequence shown here is derived from an EMBL/GenBank/DDBJ whole genome shotgun (WGS) entry which is preliminary data.</text>
</comment>
<reference evidence="10" key="1">
    <citation type="submission" date="2024-06" db="EMBL/GenBank/DDBJ databases">
        <title>Radixoralia hellwigii gen. nov., sp nov., isolated from a root canal in the human oral cavity.</title>
        <authorList>
            <person name="Bartsch S."/>
            <person name="Wittmer A."/>
            <person name="Schulz A.-K."/>
            <person name="Neumann-Schaal M."/>
            <person name="Wolf J."/>
            <person name="Gronow S."/>
            <person name="Tennert C."/>
            <person name="Haecker G."/>
            <person name="Cieplik F."/>
            <person name="Al-Ahmad A."/>
        </authorList>
    </citation>
    <scope>NUCLEOTIDE SEQUENCE [LARGE SCALE GENOMIC DNA]</scope>
    <source>
        <strain evidence="10">Wk13</strain>
    </source>
</reference>
<name>A0ABV4UF80_9RHOO</name>
<proteinExistence type="inferred from homology"/>
<keyword evidence="5 9" id="KW-0378">Hydrolase</keyword>
<evidence type="ECO:0000256" key="2">
    <source>
        <dbReference type="ARBA" id="ARBA00001946"/>
    </source>
</evidence>
<evidence type="ECO:0000256" key="7">
    <source>
        <dbReference type="ARBA" id="ARBA00032272"/>
    </source>
</evidence>
<dbReference type="SUPFAM" id="SSF55811">
    <property type="entry name" value="Nudix"/>
    <property type="match status" value="1"/>
</dbReference>
<keyword evidence="10" id="KW-1185">Reference proteome</keyword>